<protein>
    <submittedName>
        <fullName evidence="2">Uncharacterized protein</fullName>
    </submittedName>
</protein>
<comment type="caution">
    <text evidence="2">The sequence shown here is derived from an EMBL/GenBank/DDBJ whole genome shotgun (WGS) entry which is preliminary data.</text>
</comment>
<organism evidence="2 3">
    <name type="scientific">Synaphobranchus kaupii</name>
    <name type="common">Kaup's arrowtooth eel</name>
    <dbReference type="NCBI Taxonomy" id="118154"/>
    <lineage>
        <taxon>Eukaryota</taxon>
        <taxon>Metazoa</taxon>
        <taxon>Chordata</taxon>
        <taxon>Craniata</taxon>
        <taxon>Vertebrata</taxon>
        <taxon>Euteleostomi</taxon>
        <taxon>Actinopterygii</taxon>
        <taxon>Neopterygii</taxon>
        <taxon>Teleostei</taxon>
        <taxon>Anguilliformes</taxon>
        <taxon>Synaphobranchidae</taxon>
        <taxon>Synaphobranchus</taxon>
    </lineage>
</organism>
<proteinExistence type="predicted"/>
<dbReference type="EMBL" id="JAINUF010000019">
    <property type="protein sequence ID" value="KAJ8337236.1"/>
    <property type="molecule type" value="Genomic_DNA"/>
</dbReference>
<dbReference type="AlphaFoldDB" id="A0A9Q1EED1"/>
<reference evidence="2" key="1">
    <citation type="journal article" date="2023" name="Science">
        <title>Genome structures resolve the early diversification of teleost fishes.</title>
        <authorList>
            <person name="Parey E."/>
            <person name="Louis A."/>
            <person name="Montfort J."/>
            <person name="Bouchez O."/>
            <person name="Roques C."/>
            <person name="Iampietro C."/>
            <person name="Lluch J."/>
            <person name="Castinel A."/>
            <person name="Donnadieu C."/>
            <person name="Desvignes T."/>
            <person name="Floi Bucao C."/>
            <person name="Jouanno E."/>
            <person name="Wen M."/>
            <person name="Mejri S."/>
            <person name="Dirks R."/>
            <person name="Jansen H."/>
            <person name="Henkel C."/>
            <person name="Chen W.J."/>
            <person name="Zahm M."/>
            <person name="Cabau C."/>
            <person name="Klopp C."/>
            <person name="Thompson A.W."/>
            <person name="Robinson-Rechavi M."/>
            <person name="Braasch I."/>
            <person name="Lecointre G."/>
            <person name="Bobe J."/>
            <person name="Postlethwait J.H."/>
            <person name="Berthelot C."/>
            <person name="Roest Crollius H."/>
            <person name="Guiguen Y."/>
        </authorList>
    </citation>
    <scope>NUCLEOTIDE SEQUENCE</scope>
    <source>
        <strain evidence="2">WJC10195</strain>
    </source>
</reference>
<keyword evidence="3" id="KW-1185">Reference proteome</keyword>
<gene>
    <name evidence="2" type="ORF">SKAU_G00384560</name>
</gene>
<evidence type="ECO:0000313" key="2">
    <source>
        <dbReference type="EMBL" id="KAJ8337236.1"/>
    </source>
</evidence>
<sequence>MSRCLAPEVEDRATLEQLQCHLWLQPTCLAQGEGKGSEGEDLSQHGRMAPVLSLGHEQRGARRSPPKPEPSGDECLSHAQISQQFLSACSSLWTCYSCQSTGPQSSCPPSTQPAASADTSLMLLSYSEPGALARSSSDFLLFQVIEGVSVLLSHQAREAVQETDQ</sequence>
<name>A0A9Q1EED1_SYNKA</name>
<feature type="region of interest" description="Disordered" evidence="1">
    <location>
        <begin position="53"/>
        <end position="75"/>
    </location>
</feature>
<dbReference type="Proteomes" id="UP001152622">
    <property type="component" value="Chromosome 19"/>
</dbReference>
<evidence type="ECO:0000256" key="1">
    <source>
        <dbReference type="SAM" id="MobiDB-lite"/>
    </source>
</evidence>
<accession>A0A9Q1EED1</accession>
<evidence type="ECO:0000313" key="3">
    <source>
        <dbReference type="Proteomes" id="UP001152622"/>
    </source>
</evidence>